<dbReference type="SUPFAM" id="SSF51197">
    <property type="entry name" value="Clavaminate synthase-like"/>
    <property type="match status" value="1"/>
</dbReference>
<dbReference type="GO" id="GO:0016706">
    <property type="term" value="F:2-oxoglutarate-dependent dioxygenase activity"/>
    <property type="evidence" value="ECO:0007669"/>
    <property type="project" value="UniProtKB-ARBA"/>
</dbReference>
<evidence type="ECO:0000313" key="1">
    <source>
        <dbReference type="EMBL" id="SMC00317.1"/>
    </source>
</evidence>
<dbReference type="EMBL" id="FWWW01000100">
    <property type="protein sequence ID" value="SMC00317.1"/>
    <property type="molecule type" value="Genomic_DNA"/>
</dbReference>
<gene>
    <name evidence="1" type="ORF">SAMN00120144_1931</name>
</gene>
<accession>A0A1W1W3W7</accession>
<protein>
    <recommendedName>
        <fullName evidence="3">Phytanoyl-CoA dioxygenase</fullName>
    </recommendedName>
</protein>
<reference evidence="1 2" key="1">
    <citation type="submission" date="2017-04" db="EMBL/GenBank/DDBJ databases">
        <authorList>
            <person name="Afonso C.L."/>
            <person name="Miller P.J."/>
            <person name="Scott M.A."/>
            <person name="Spackman E."/>
            <person name="Goraichik I."/>
            <person name="Dimitrov K.M."/>
            <person name="Suarez D.L."/>
            <person name="Swayne D.E."/>
        </authorList>
    </citation>
    <scope>NUCLEOTIDE SEQUENCE [LARGE SCALE GENOMIC DNA]</scope>
    <source>
        <strain evidence="1 2">DSM 11622</strain>
    </source>
</reference>
<name>A0A1W1W3W7_9BACT</name>
<keyword evidence="2" id="KW-1185">Reference proteome</keyword>
<dbReference type="Proteomes" id="UP000192266">
    <property type="component" value="Unassembled WGS sequence"/>
</dbReference>
<dbReference type="AlphaFoldDB" id="A0A1W1W3W7"/>
<dbReference type="InterPro" id="IPR008775">
    <property type="entry name" value="Phytyl_CoA_dOase-like"/>
</dbReference>
<organism evidence="1 2">
    <name type="scientific">Hymenobacter roseosalivarius DSM 11622</name>
    <dbReference type="NCBI Taxonomy" id="645990"/>
    <lineage>
        <taxon>Bacteria</taxon>
        <taxon>Pseudomonadati</taxon>
        <taxon>Bacteroidota</taxon>
        <taxon>Cytophagia</taxon>
        <taxon>Cytophagales</taxon>
        <taxon>Hymenobacteraceae</taxon>
        <taxon>Hymenobacter</taxon>
    </lineage>
</organism>
<dbReference type="OrthoDB" id="870003at2"/>
<dbReference type="Pfam" id="PF05721">
    <property type="entry name" value="PhyH"/>
    <property type="match status" value="1"/>
</dbReference>
<dbReference type="Gene3D" id="2.60.120.620">
    <property type="entry name" value="q2cbj1_9rhob like domain"/>
    <property type="match status" value="1"/>
</dbReference>
<sequence>MKASINAREVIYQIEGESGQVEDKVLLADSIDLTYGSSWADAGYTVAELLPAPEQQQLQAGLETLVREALAAAGLPVAADFSVADYHKLIGDDQQRHLAVVNMTKEYSIDRLPLPAALLEARVSELCGHPVQAYNPFDQMRLFHLRLVRPGRSDNNPLHRDVWLPDYDDCINIYVPVAGSTADSSLSLVPGSHWWPENRVERTQNGAVYNGVTYTVPAVKHTAEPLRLIRPNPAPAEVLLFSPYLLHGGAVNLNIDATRLSLEMRFWAV</sequence>
<proteinExistence type="predicted"/>
<dbReference type="RefSeq" id="WP_143435078.1">
    <property type="nucleotide sequence ID" value="NZ_FWWW01000100.1"/>
</dbReference>
<dbReference type="STRING" id="645990.SAMN00120144_1931"/>
<evidence type="ECO:0000313" key="2">
    <source>
        <dbReference type="Proteomes" id="UP000192266"/>
    </source>
</evidence>
<evidence type="ECO:0008006" key="3">
    <source>
        <dbReference type="Google" id="ProtNLM"/>
    </source>
</evidence>